<gene>
    <name evidence="2" type="ORF">OXX778_LOCUS1374</name>
</gene>
<proteinExistence type="predicted"/>
<name>A0A813M2W0_9BILA</name>
<organism evidence="2 3">
    <name type="scientific">Brachionus calyciflorus</name>
    <dbReference type="NCBI Taxonomy" id="104777"/>
    <lineage>
        <taxon>Eukaryota</taxon>
        <taxon>Metazoa</taxon>
        <taxon>Spiralia</taxon>
        <taxon>Gnathifera</taxon>
        <taxon>Rotifera</taxon>
        <taxon>Eurotatoria</taxon>
        <taxon>Monogononta</taxon>
        <taxon>Pseudotrocha</taxon>
        <taxon>Ploima</taxon>
        <taxon>Brachionidae</taxon>
        <taxon>Brachionus</taxon>
    </lineage>
</organism>
<feature type="transmembrane region" description="Helical" evidence="1">
    <location>
        <begin position="21"/>
        <end position="42"/>
    </location>
</feature>
<dbReference type="Proteomes" id="UP000663879">
    <property type="component" value="Unassembled WGS sequence"/>
</dbReference>
<sequence>MIFLHRQKDSTRIRANHQERCAQFTGALAILTLIIIGVMLYLAVSSQFSEQKTAYYIIFALGIVFFGVLIGLTIYFVKKSQEKKLNYRNYQINQRNQTISRCLSRSDMQFERDLQIQTENSLRHYNSNTFLN</sequence>
<dbReference type="EMBL" id="CAJNOC010000085">
    <property type="protein sequence ID" value="CAF0713687.1"/>
    <property type="molecule type" value="Genomic_DNA"/>
</dbReference>
<evidence type="ECO:0000256" key="1">
    <source>
        <dbReference type="SAM" id="Phobius"/>
    </source>
</evidence>
<accession>A0A813M2W0</accession>
<keyword evidence="1" id="KW-1133">Transmembrane helix</keyword>
<dbReference type="OrthoDB" id="10460654at2759"/>
<evidence type="ECO:0000313" key="3">
    <source>
        <dbReference type="Proteomes" id="UP000663879"/>
    </source>
</evidence>
<protein>
    <submittedName>
        <fullName evidence="2">Uncharacterized protein</fullName>
    </submittedName>
</protein>
<feature type="transmembrane region" description="Helical" evidence="1">
    <location>
        <begin position="54"/>
        <end position="77"/>
    </location>
</feature>
<reference evidence="2" key="1">
    <citation type="submission" date="2021-02" db="EMBL/GenBank/DDBJ databases">
        <authorList>
            <person name="Nowell W R."/>
        </authorList>
    </citation>
    <scope>NUCLEOTIDE SEQUENCE</scope>
    <source>
        <strain evidence="2">Ploen Becks lab</strain>
    </source>
</reference>
<comment type="caution">
    <text evidence="2">The sequence shown here is derived from an EMBL/GenBank/DDBJ whole genome shotgun (WGS) entry which is preliminary data.</text>
</comment>
<keyword evidence="1" id="KW-0812">Transmembrane</keyword>
<keyword evidence="3" id="KW-1185">Reference proteome</keyword>
<evidence type="ECO:0000313" key="2">
    <source>
        <dbReference type="EMBL" id="CAF0713687.1"/>
    </source>
</evidence>
<keyword evidence="1" id="KW-0472">Membrane</keyword>
<dbReference type="AlphaFoldDB" id="A0A813M2W0"/>